<dbReference type="Pfam" id="PF05114">
    <property type="entry name" value="MbnB_TglH_ChrH"/>
    <property type="match status" value="1"/>
</dbReference>
<keyword evidence="2" id="KW-1185">Reference proteome</keyword>
<dbReference type="Proteomes" id="UP001370348">
    <property type="component" value="Chromosome"/>
</dbReference>
<dbReference type="Gene3D" id="3.20.20.150">
    <property type="entry name" value="Divalent-metal-dependent TIM barrel enzymes"/>
    <property type="match status" value="1"/>
</dbReference>
<dbReference type="InterPro" id="IPR007801">
    <property type="entry name" value="MbnB/TglH/ChrH"/>
</dbReference>
<gene>
    <name evidence="1" type="ORF">LZC94_25325</name>
</gene>
<reference evidence="1 2" key="1">
    <citation type="submission" date="2021-12" db="EMBL/GenBank/DDBJ databases">
        <title>Discovery of the Pendulisporaceae a myxobacterial family with distinct sporulation behavior and unique specialized metabolism.</title>
        <authorList>
            <person name="Garcia R."/>
            <person name="Popoff A."/>
            <person name="Bader C.D."/>
            <person name="Loehr J."/>
            <person name="Walesch S."/>
            <person name="Walt C."/>
            <person name="Boldt J."/>
            <person name="Bunk B."/>
            <person name="Haeckl F.J.F.P.J."/>
            <person name="Gunesch A.P."/>
            <person name="Birkelbach J."/>
            <person name="Nuebel U."/>
            <person name="Pietschmann T."/>
            <person name="Bach T."/>
            <person name="Mueller R."/>
        </authorList>
    </citation>
    <scope>NUCLEOTIDE SEQUENCE [LARGE SCALE GENOMIC DNA]</scope>
    <source>
        <strain evidence="1 2">MSr11954</strain>
    </source>
</reference>
<evidence type="ECO:0000313" key="1">
    <source>
        <dbReference type="EMBL" id="WXB11184.1"/>
    </source>
</evidence>
<protein>
    <submittedName>
        <fullName evidence="1">DUF692 family protein</fullName>
    </submittedName>
</protein>
<dbReference type="PANTHER" id="PTHR42194">
    <property type="entry name" value="UPF0276 PROTEIN HI_1600"/>
    <property type="match status" value="1"/>
</dbReference>
<proteinExistence type="predicted"/>
<dbReference type="RefSeq" id="WP_394820799.1">
    <property type="nucleotide sequence ID" value="NZ_CP089984.1"/>
</dbReference>
<evidence type="ECO:0000313" key="2">
    <source>
        <dbReference type="Proteomes" id="UP001370348"/>
    </source>
</evidence>
<accession>A0ABZ2LJQ8</accession>
<organism evidence="1 2">
    <name type="scientific">Pendulispora albinea</name>
    <dbReference type="NCBI Taxonomy" id="2741071"/>
    <lineage>
        <taxon>Bacteria</taxon>
        <taxon>Pseudomonadati</taxon>
        <taxon>Myxococcota</taxon>
        <taxon>Myxococcia</taxon>
        <taxon>Myxococcales</taxon>
        <taxon>Sorangiineae</taxon>
        <taxon>Pendulisporaceae</taxon>
        <taxon>Pendulispora</taxon>
    </lineage>
</organism>
<dbReference type="PANTHER" id="PTHR42194:SF1">
    <property type="entry name" value="UPF0276 PROTEIN HI_1600"/>
    <property type="match status" value="1"/>
</dbReference>
<sequence length="272" mass="30110">MDWTRIPRMGIGQRWDGEPLDRFNEFFGEALEYIEPNLPLELGGLPPAMPKITHDAELPLATTGELNSELVAALVAQVRAASPPWTGEHFALASTRVTGNLGYNAAPILDDTAVEAGVWHVTRLQRAYGCPIALEAGPRYLDVRGWDDHGAILRISKATDCGILVDLSHHMVSMLNLGRAPEDGLSPEVLERTVELHLTGLGRHRDGRHFHDFHGGPVAPEVWRLLDWILPRAKNLKAVTLEHDASVDDPTYAADLRRMVRALEPWRSSCGH</sequence>
<dbReference type="EMBL" id="CP089984">
    <property type="protein sequence ID" value="WXB11184.1"/>
    <property type="molecule type" value="Genomic_DNA"/>
</dbReference>
<name>A0ABZ2LJQ8_9BACT</name>